<comment type="caution">
    <text evidence="3">The sequence shown here is derived from an EMBL/GenBank/DDBJ whole genome shotgun (WGS) entry which is preliminary data.</text>
</comment>
<protein>
    <recommendedName>
        <fullName evidence="5">Phage holin family protein</fullName>
    </recommendedName>
</protein>
<dbReference type="EMBL" id="JACHWU010000002">
    <property type="protein sequence ID" value="MBB3051533.1"/>
    <property type="molecule type" value="Genomic_DNA"/>
</dbReference>
<evidence type="ECO:0000256" key="2">
    <source>
        <dbReference type="SAM" id="Phobius"/>
    </source>
</evidence>
<reference evidence="3 4" key="1">
    <citation type="submission" date="2020-08" db="EMBL/GenBank/DDBJ databases">
        <title>Genomic Encyclopedia of Type Strains, Phase III (KMG-III): the genomes of soil and plant-associated and newly described type strains.</title>
        <authorList>
            <person name="Whitman W."/>
        </authorList>
    </citation>
    <scope>NUCLEOTIDE SEQUENCE [LARGE SCALE GENOMIC DNA]</scope>
    <source>
        <strain evidence="3 4">CECT 8577</strain>
    </source>
</reference>
<evidence type="ECO:0000256" key="1">
    <source>
        <dbReference type="SAM" id="MobiDB-lite"/>
    </source>
</evidence>
<evidence type="ECO:0000313" key="3">
    <source>
        <dbReference type="EMBL" id="MBB3051533.1"/>
    </source>
</evidence>
<evidence type="ECO:0000313" key="4">
    <source>
        <dbReference type="Proteomes" id="UP000550714"/>
    </source>
</evidence>
<organism evidence="3 4">
    <name type="scientific">Prauserella isguenensis</name>
    <dbReference type="NCBI Taxonomy" id="1470180"/>
    <lineage>
        <taxon>Bacteria</taxon>
        <taxon>Bacillati</taxon>
        <taxon>Actinomycetota</taxon>
        <taxon>Actinomycetes</taxon>
        <taxon>Pseudonocardiales</taxon>
        <taxon>Pseudonocardiaceae</taxon>
        <taxon>Prauserella</taxon>
    </lineage>
</organism>
<dbReference type="InterPro" id="IPR009937">
    <property type="entry name" value="Phage_holin_3_6"/>
</dbReference>
<keyword evidence="2" id="KW-1133">Transmembrane helix</keyword>
<accession>A0A839S2K0</accession>
<feature type="region of interest" description="Disordered" evidence="1">
    <location>
        <begin position="110"/>
        <end position="138"/>
    </location>
</feature>
<keyword evidence="2" id="KW-0472">Membrane</keyword>
<name>A0A839S2K0_9PSEU</name>
<dbReference type="RefSeq" id="WP_183653567.1">
    <property type="nucleotide sequence ID" value="NZ_JACHWU010000002.1"/>
</dbReference>
<gene>
    <name evidence="3" type="ORF">FHS23_002556</name>
</gene>
<proteinExistence type="predicted"/>
<keyword evidence="2" id="KW-0812">Transmembrane</keyword>
<keyword evidence="4" id="KW-1185">Reference proteome</keyword>
<dbReference type="AlphaFoldDB" id="A0A839S2K0"/>
<feature type="transmembrane region" description="Helical" evidence="2">
    <location>
        <begin position="51"/>
        <end position="79"/>
    </location>
</feature>
<sequence length="138" mass="13918">MVYDDHREPSTDDRSVAELIEELSAEVKRLVRDELTLAVAEMRSKGMRYGVGAGLGGAAAVAALFGGGALVAAAILALALIVPGWTAALVVGGGLLLTAGALALAGRKSVAKAGPPVPTEAAESVRADVASAKESLRR</sequence>
<dbReference type="Pfam" id="PF07332">
    <property type="entry name" value="Phage_holin_3_6"/>
    <property type="match status" value="1"/>
</dbReference>
<evidence type="ECO:0008006" key="5">
    <source>
        <dbReference type="Google" id="ProtNLM"/>
    </source>
</evidence>
<dbReference type="Proteomes" id="UP000550714">
    <property type="component" value="Unassembled WGS sequence"/>
</dbReference>
<feature type="transmembrane region" description="Helical" evidence="2">
    <location>
        <begin position="85"/>
        <end position="105"/>
    </location>
</feature>